<sequence>MPPANRTRRRTLADAAIALLAEQGAHGLTHRAVEARAGVPAGTASNYFRSREALLVTAAERVLELHFADMAAAAEGTTAPTGPEELIDMIAESLWGAATVLRGRYLAIFELRLEARRRPALEEVLTRLERTAVTDTAALHRALGTRVPESAVQTLATLYGGALFTLVTGPVGAFDQEGVRALVATMVRGVQG</sequence>
<dbReference type="PANTHER" id="PTHR30055:SF231">
    <property type="entry name" value="TRANSCRIPTIONAL REGULATORY PROTEIN (PROBABLY DEOR-FAMILY)-RELATED"/>
    <property type="match status" value="1"/>
</dbReference>
<reference evidence="4 5" key="1">
    <citation type="submission" date="2020-09" db="EMBL/GenBank/DDBJ databases">
        <title>Diversity and distribution of actinomycetes associated with coral in the coast of Hainan.</title>
        <authorList>
            <person name="Li F."/>
        </authorList>
    </citation>
    <scope>NUCLEOTIDE SEQUENCE [LARGE SCALE GENOMIC DNA]</scope>
    <source>
        <strain evidence="4 5">HNM0947</strain>
    </source>
</reference>
<evidence type="ECO:0000313" key="5">
    <source>
        <dbReference type="Proteomes" id="UP000806528"/>
    </source>
</evidence>
<accession>A0ABR9PCU9</accession>
<keyword evidence="1 2" id="KW-0238">DNA-binding</keyword>
<evidence type="ECO:0000256" key="2">
    <source>
        <dbReference type="PROSITE-ProRule" id="PRU00335"/>
    </source>
</evidence>
<dbReference type="PRINTS" id="PR00455">
    <property type="entry name" value="HTHTETR"/>
</dbReference>
<dbReference type="InterPro" id="IPR041583">
    <property type="entry name" value="TetR_C_31"/>
</dbReference>
<gene>
    <name evidence="4" type="ORF">IDM40_23680</name>
</gene>
<name>A0ABR9PCU9_9ACTN</name>
<protein>
    <submittedName>
        <fullName evidence="4">TetR family transcriptional regulator</fullName>
    </submittedName>
</protein>
<dbReference type="Pfam" id="PF17940">
    <property type="entry name" value="TetR_C_31"/>
    <property type="match status" value="1"/>
</dbReference>
<dbReference type="Pfam" id="PF00440">
    <property type="entry name" value="TetR_N"/>
    <property type="match status" value="1"/>
</dbReference>
<dbReference type="Proteomes" id="UP000806528">
    <property type="component" value="Unassembled WGS sequence"/>
</dbReference>
<keyword evidence="5" id="KW-1185">Reference proteome</keyword>
<comment type="caution">
    <text evidence="4">The sequence shown here is derived from an EMBL/GenBank/DDBJ whole genome shotgun (WGS) entry which is preliminary data.</text>
</comment>
<evidence type="ECO:0000259" key="3">
    <source>
        <dbReference type="PROSITE" id="PS50977"/>
    </source>
</evidence>
<dbReference type="InterPro" id="IPR001647">
    <property type="entry name" value="HTH_TetR"/>
</dbReference>
<evidence type="ECO:0000256" key="1">
    <source>
        <dbReference type="ARBA" id="ARBA00023125"/>
    </source>
</evidence>
<dbReference type="PANTHER" id="PTHR30055">
    <property type="entry name" value="HTH-TYPE TRANSCRIPTIONAL REGULATOR RUTR"/>
    <property type="match status" value="1"/>
</dbReference>
<dbReference type="SUPFAM" id="SSF46689">
    <property type="entry name" value="Homeodomain-like"/>
    <property type="match status" value="1"/>
</dbReference>
<dbReference type="InterPro" id="IPR050109">
    <property type="entry name" value="HTH-type_TetR-like_transc_reg"/>
</dbReference>
<feature type="domain" description="HTH tetR-type" evidence="3">
    <location>
        <begin position="6"/>
        <end position="66"/>
    </location>
</feature>
<dbReference type="InterPro" id="IPR009057">
    <property type="entry name" value="Homeodomain-like_sf"/>
</dbReference>
<feature type="DNA-binding region" description="H-T-H motif" evidence="2">
    <location>
        <begin position="29"/>
        <end position="48"/>
    </location>
</feature>
<dbReference type="RefSeq" id="WP_193124266.1">
    <property type="nucleotide sequence ID" value="NZ_JADBGI010000027.1"/>
</dbReference>
<dbReference type="PROSITE" id="PS50977">
    <property type="entry name" value="HTH_TETR_2"/>
    <property type="match status" value="1"/>
</dbReference>
<dbReference type="Gene3D" id="1.10.357.10">
    <property type="entry name" value="Tetracycline Repressor, domain 2"/>
    <property type="match status" value="1"/>
</dbReference>
<organism evidence="4 5">
    <name type="scientific">Nocardiopsis coralli</name>
    <dbReference type="NCBI Taxonomy" id="2772213"/>
    <lineage>
        <taxon>Bacteria</taxon>
        <taxon>Bacillati</taxon>
        <taxon>Actinomycetota</taxon>
        <taxon>Actinomycetes</taxon>
        <taxon>Streptosporangiales</taxon>
        <taxon>Nocardiopsidaceae</taxon>
        <taxon>Nocardiopsis</taxon>
    </lineage>
</organism>
<evidence type="ECO:0000313" key="4">
    <source>
        <dbReference type="EMBL" id="MBE3001672.1"/>
    </source>
</evidence>
<proteinExistence type="predicted"/>
<dbReference type="EMBL" id="JADBGI010000027">
    <property type="protein sequence ID" value="MBE3001672.1"/>
    <property type="molecule type" value="Genomic_DNA"/>
</dbReference>